<feature type="compositionally biased region" description="Polar residues" evidence="1">
    <location>
        <begin position="187"/>
        <end position="196"/>
    </location>
</feature>
<evidence type="ECO:0000256" key="1">
    <source>
        <dbReference type="SAM" id="MobiDB-lite"/>
    </source>
</evidence>
<gene>
    <name evidence="2" type="primary">IQUB</name>
    <name evidence="2" type="ORF">SNAT2548_LOCUS6912</name>
</gene>
<feature type="compositionally biased region" description="Polar residues" evidence="1">
    <location>
        <begin position="280"/>
        <end position="297"/>
    </location>
</feature>
<feature type="region of interest" description="Disordered" evidence="1">
    <location>
        <begin position="248"/>
        <end position="303"/>
    </location>
</feature>
<dbReference type="Proteomes" id="UP000604046">
    <property type="component" value="Unassembled WGS sequence"/>
</dbReference>
<accession>A0A812JHZ5</accession>
<feature type="region of interest" description="Disordered" evidence="1">
    <location>
        <begin position="134"/>
        <end position="226"/>
    </location>
</feature>
<comment type="caution">
    <text evidence="2">The sequence shown here is derived from an EMBL/GenBank/DDBJ whole genome shotgun (WGS) entry which is preliminary data.</text>
</comment>
<name>A0A812JHZ5_9DINO</name>
<protein>
    <submittedName>
        <fullName evidence="2">IQUB protein</fullName>
    </submittedName>
</protein>
<dbReference type="OrthoDB" id="445813at2759"/>
<feature type="compositionally biased region" description="Polar residues" evidence="1">
    <location>
        <begin position="143"/>
        <end position="173"/>
    </location>
</feature>
<evidence type="ECO:0000313" key="2">
    <source>
        <dbReference type="EMBL" id="CAE7209420.1"/>
    </source>
</evidence>
<proteinExistence type="predicted"/>
<sequence length="331" mass="36454">MKIDPARPEEMDKLQRARSASARYSWIEGNQKNFLISGQLFDQKPCGFQPSTPKSLATSQTVAGLREDSRLQEMSMYVTARGGTPLPALGPRAEDDFSTTLSPMNRVRSVPTESPSPQADTSVRAFYSRTGKRGLAEAGSTRGFGSTQNGAFNTSGYLEQTSEWSNRQTQSRLQRGAEATSMRRSRSTFNPYSSVAGSRMQEGDSHQGTMTHLPSAGVEPPPRPSTREAIAGLRAEGLSAADNHVRKLASMPSANESVEELYRKRTQDEDAVPPLHRQTHSMPDLNSDSHTTNSHATEASRRYNDDVDRWLRRLLVSKGCHLSPMNGEHAD</sequence>
<keyword evidence="3" id="KW-1185">Reference proteome</keyword>
<evidence type="ECO:0000313" key="3">
    <source>
        <dbReference type="Proteomes" id="UP000604046"/>
    </source>
</evidence>
<reference evidence="2" key="1">
    <citation type="submission" date="2021-02" db="EMBL/GenBank/DDBJ databases">
        <authorList>
            <person name="Dougan E. K."/>
            <person name="Rhodes N."/>
            <person name="Thang M."/>
            <person name="Chan C."/>
        </authorList>
    </citation>
    <scope>NUCLEOTIDE SEQUENCE</scope>
</reference>
<dbReference type="AlphaFoldDB" id="A0A812JHZ5"/>
<organism evidence="2 3">
    <name type="scientific">Symbiodinium natans</name>
    <dbReference type="NCBI Taxonomy" id="878477"/>
    <lineage>
        <taxon>Eukaryota</taxon>
        <taxon>Sar</taxon>
        <taxon>Alveolata</taxon>
        <taxon>Dinophyceae</taxon>
        <taxon>Suessiales</taxon>
        <taxon>Symbiodiniaceae</taxon>
        <taxon>Symbiodinium</taxon>
    </lineage>
</organism>
<dbReference type="EMBL" id="CAJNDS010000470">
    <property type="protein sequence ID" value="CAE7209420.1"/>
    <property type="molecule type" value="Genomic_DNA"/>
</dbReference>